<dbReference type="InterPro" id="IPR013424">
    <property type="entry name" value="Ice-binding_C"/>
</dbReference>
<dbReference type="AlphaFoldDB" id="A0A5B8LLB2"/>
<dbReference type="NCBIfam" id="NF035944">
    <property type="entry name" value="PEPxxWA-CTERM"/>
    <property type="match status" value="1"/>
</dbReference>
<name>A0A5B8LLB2_9SPHN</name>
<dbReference type="KEGG" id="spai:FPZ24_03140"/>
<dbReference type="EMBL" id="CP042306">
    <property type="protein sequence ID" value="QDZ09018.1"/>
    <property type="molecule type" value="Genomic_DNA"/>
</dbReference>
<feature type="domain" description="Ice-binding protein C-terminal" evidence="1">
    <location>
        <begin position="126"/>
        <end position="151"/>
    </location>
</feature>
<organism evidence="2 3">
    <name type="scientific">Sphingomonas panacisoli</name>
    <dbReference type="NCBI Taxonomy" id="1813879"/>
    <lineage>
        <taxon>Bacteria</taxon>
        <taxon>Pseudomonadati</taxon>
        <taxon>Pseudomonadota</taxon>
        <taxon>Alphaproteobacteria</taxon>
        <taxon>Sphingomonadales</taxon>
        <taxon>Sphingomonadaceae</taxon>
        <taxon>Sphingomonas</taxon>
    </lineage>
</organism>
<proteinExistence type="predicted"/>
<evidence type="ECO:0000259" key="1">
    <source>
        <dbReference type="Pfam" id="PF07589"/>
    </source>
</evidence>
<sequence>MPQLLTQSVNIQNQGGSNATIDLYITQTGLTSMSGSGLLSTFTSNTIAGTTAQMRSYYSATNADFSNGVSAGQTLLATGPTFNGPGTAQFANLFNVTGPWSETVRYTLAFTGGNGSNFNGTANLTAVPEPATWGLMLLGFGAMGGMLRTRRQTPRVRFA</sequence>
<dbReference type="NCBIfam" id="TIGR02595">
    <property type="entry name" value="PEP_CTERM"/>
    <property type="match status" value="1"/>
</dbReference>
<reference evidence="2 3" key="1">
    <citation type="submission" date="2019-07" db="EMBL/GenBank/DDBJ databases">
        <title>Full genome sequence of Sphingomonas sp. 4R-6-7(HKS19).</title>
        <authorList>
            <person name="Im W.-T."/>
        </authorList>
    </citation>
    <scope>NUCLEOTIDE SEQUENCE [LARGE SCALE GENOMIC DNA]</scope>
    <source>
        <strain evidence="2 3">HKS19</strain>
    </source>
</reference>
<evidence type="ECO:0000313" key="2">
    <source>
        <dbReference type="EMBL" id="QDZ09018.1"/>
    </source>
</evidence>
<evidence type="ECO:0000313" key="3">
    <source>
        <dbReference type="Proteomes" id="UP000315673"/>
    </source>
</evidence>
<keyword evidence="3" id="KW-1185">Reference proteome</keyword>
<dbReference type="Pfam" id="PF07589">
    <property type="entry name" value="PEP-CTERM"/>
    <property type="match status" value="1"/>
</dbReference>
<protein>
    <submittedName>
        <fullName evidence="2">PEP-CTERM sorting domain-containing protein</fullName>
    </submittedName>
</protein>
<gene>
    <name evidence="2" type="ORF">FPZ24_03140</name>
</gene>
<dbReference type="Proteomes" id="UP000315673">
    <property type="component" value="Chromosome"/>
</dbReference>
<accession>A0A5B8LLB2</accession>